<evidence type="ECO:0000313" key="1">
    <source>
        <dbReference type="EMBL" id="NMO23287.1"/>
    </source>
</evidence>
<organism evidence="1 2">
    <name type="scientific">Pyxidicoccus fallax</name>
    <dbReference type="NCBI Taxonomy" id="394095"/>
    <lineage>
        <taxon>Bacteria</taxon>
        <taxon>Pseudomonadati</taxon>
        <taxon>Myxococcota</taxon>
        <taxon>Myxococcia</taxon>
        <taxon>Myxococcales</taxon>
        <taxon>Cystobacterineae</taxon>
        <taxon>Myxococcaceae</taxon>
        <taxon>Pyxidicoccus</taxon>
    </lineage>
</organism>
<dbReference type="EMBL" id="JABBJJ010000571">
    <property type="protein sequence ID" value="NMO23287.1"/>
    <property type="molecule type" value="Genomic_DNA"/>
</dbReference>
<sequence length="104" mass="11721">METLSRSVYDSALNRQLQVLREVLASQSLNPESVEALEKLAHKLVERGQRLRRLGQMLKGQAELVDLPGEPTTPEVLKASVERSDEQLLQELPDLIARLRTMCS</sequence>
<proteinExistence type="predicted"/>
<accession>A0A848LYU6</accession>
<evidence type="ECO:0000313" key="2">
    <source>
        <dbReference type="Proteomes" id="UP000518300"/>
    </source>
</evidence>
<dbReference type="AlphaFoldDB" id="A0A848LYU6"/>
<comment type="caution">
    <text evidence="1">The sequence shown here is derived from an EMBL/GenBank/DDBJ whole genome shotgun (WGS) entry which is preliminary data.</text>
</comment>
<reference evidence="1 2" key="1">
    <citation type="submission" date="2020-04" db="EMBL/GenBank/DDBJ databases">
        <title>Draft genome of Pyxidicoccus fallax type strain.</title>
        <authorList>
            <person name="Whitworth D.E."/>
        </authorList>
    </citation>
    <scope>NUCLEOTIDE SEQUENCE [LARGE SCALE GENOMIC DNA]</scope>
    <source>
        <strain evidence="1 2">DSM 14698</strain>
    </source>
</reference>
<dbReference type="RefSeq" id="WP_169352385.1">
    <property type="nucleotide sequence ID" value="NZ_JABBJJ010000571.1"/>
</dbReference>
<dbReference type="Proteomes" id="UP000518300">
    <property type="component" value="Unassembled WGS sequence"/>
</dbReference>
<name>A0A848LYU6_9BACT</name>
<protein>
    <submittedName>
        <fullName evidence="1">Uncharacterized protein</fullName>
    </submittedName>
</protein>
<keyword evidence="2" id="KW-1185">Reference proteome</keyword>
<gene>
    <name evidence="1" type="ORF">HG543_51760</name>
</gene>